<accession>A0A4C1V846</accession>
<name>A0A4C1V846_EUMVA</name>
<dbReference type="Proteomes" id="UP000299102">
    <property type="component" value="Unassembled WGS sequence"/>
</dbReference>
<proteinExistence type="predicted"/>
<comment type="caution">
    <text evidence="2">The sequence shown here is derived from an EMBL/GenBank/DDBJ whole genome shotgun (WGS) entry which is preliminary data.</text>
</comment>
<sequence>MLLIQKYKRWRVEGHGTPKNRHFLGVTASRRTHPPPIGNWCGFLRGAGAGRRARLLCSADTEECDHNPERNPSPSPTPASLTPDPGYALDSDLDTASCPDSGRTLDFNVDFAPFRSRPSILLLVPFAISSPLSHFEPRPLTPYGSGLPSTVVRNETTASVCEDWRLKQKHFIARCYLDRSLSPHFAFVQIPPANNWFPRQRSRYITGIVAALAFRLCNNGTDRA</sequence>
<evidence type="ECO:0000256" key="1">
    <source>
        <dbReference type="SAM" id="MobiDB-lite"/>
    </source>
</evidence>
<reference evidence="2 3" key="1">
    <citation type="journal article" date="2019" name="Commun. Biol.">
        <title>The bagworm genome reveals a unique fibroin gene that provides high tensile strength.</title>
        <authorList>
            <person name="Kono N."/>
            <person name="Nakamura H."/>
            <person name="Ohtoshi R."/>
            <person name="Tomita M."/>
            <person name="Numata K."/>
            <person name="Arakawa K."/>
        </authorList>
    </citation>
    <scope>NUCLEOTIDE SEQUENCE [LARGE SCALE GENOMIC DNA]</scope>
</reference>
<evidence type="ECO:0000313" key="3">
    <source>
        <dbReference type="Proteomes" id="UP000299102"/>
    </source>
</evidence>
<organism evidence="2 3">
    <name type="scientific">Eumeta variegata</name>
    <name type="common">Bagworm moth</name>
    <name type="synonym">Eumeta japonica</name>
    <dbReference type="NCBI Taxonomy" id="151549"/>
    <lineage>
        <taxon>Eukaryota</taxon>
        <taxon>Metazoa</taxon>
        <taxon>Ecdysozoa</taxon>
        <taxon>Arthropoda</taxon>
        <taxon>Hexapoda</taxon>
        <taxon>Insecta</taxon>
        <taxon>Pterygota</taxon>
        <taxon>Neoptera</taxon>
        <taxon>Endopterygota</taxon>
        <taxon>Lepidoptera</taxon>
        <taxon>Glossata</taxon>
        <taxon>Ditrysia</taxon>
        <taxon>Tineoidea</taxon>
        <taxon>Psychidae</taxon>
        <taxon>Oiketicinae</taxon>
        <taxon>Eumeta</taxon>
    </lineage>
</organism>
<evidence type="ECO:0000313" key="2">
    <source>
        <dbReference type="EMBL" id="GBP35003.1"/>
    </source>
</evidence>
<feature type="region of interest" description="Disordered" evidence="1">
    <location>
        <begin position="61"/>
        <end position="86"/>
    </location>
</feature>
<dbReference type="EMBL" id="BGZK01000297">
    <property type="protein sequence ID" value="GBP35003.1"/>
    <property type="molecule type" value="Genomic_DNA"/>
</dbReference>
<keyword evidence="3" id="KW-1185">Reference proteome</keyword>
<dbReference type="AlphaFoldDB" id="A0A4C1V846"/>
<gene>
    <name evidence="2" type="ORF">EVAR_28468_1</name>
</gene>
<protein>
    <submittedName>
        <fullName evidence="2">Uncharacterized protein</fullName>
    </submittedName>
</protein>